<dbReference type="InterPro" id="IPR013325">
    <property type="entry name" value="RNA_pol_sigma_r2"/>
</dbReference>
<keyword evidence="4 6" id="KW-0238">DNA-binding</keyword>
<dbReference type="PROSITE" id="PS00715">
    <property type="entry name" value="SIGMA70_1"/>
    <property type="match status" value="1"/>
</dbReference>
<evidence type="ECO:0000256" key="3">
    <source>
        <dbReference type="ARBA" id="ARBA00023082"/>
    </source>
</evidence>
<evidence type="ECO:0000259" key="8">
    <source>
        <dbReference type="PROSITE" id="PS00715"/>
    </source>
</evidence>
<dbReference type="Pfam" id="PF04539">
    <property type="entry name" value="Sigma70_r3"/>
    <property type="match status" value="1"/>
</dbReference>
<dbReference type="InterPro" id="IPR007631">
    <property type="entry name" value="RNA_pol_sigma_70_non-ess"/>
</dbReference>
<evidence type="ECO:0000313" key="10">
    <source>
        <dbReference type="EMBL" id="MFG1372375.1"/>
    </source>
</evidence>
<evidence type="ECO:0000256" key="5">
    <source>
        <dbReference type="ARBA" id="ARBA00023163"/>
    </source>
</evidence>
<dbReference type="InterPro" id="IPR012760">
    <property type="entry name" value="RNA_pol_sigma_RpoD_C"/>
</dbReference>
<keyword evidence="1 6" id="KW-0963">Cytoplasm</keyword>
<dbReference type="InterPro" id="IPR007630">
    <property type="entry name" value="RNA_pol_sigma70_r4"/>
</dbReference>
<dbReference type="Pfam" id="PF04542">
    <property type="entry name" value="Sigma70_r2"/>
    <property type="match status" value="1"/>
</dbReference>
<feature type="region of interest" description="Disordered" evidence="7">
    <location>
        <begin position="1"/>
        <end position="25"/>
    </location>
</feature>
<evidence type="ECO:0000256" key="2">
    <source>
        <dbReference type="ARBA" id="ARBA00023015"/>
    </source>
</evidence>
<evidence type="ECO:0000313" key="11">
    <source>
        <dbReference type="Proteomes" id="UP001604002"/>
    </source>
</evidence>
<dbReference type="PROSITE" id="PS00716">
    <property type="entry name" value="SIGMA70_2"/>
    <property type="match status" value="1"/>
</dbReference>
<dbReference type="Gene3D" id="1.10.601.10">
    <property type="entry name" value="RNA Polymerase Primary Sigma Factor"/>
    <property type="match status" value="1"/>
</dbReference>
<feature type="compositionally biased region" description="Basic and acidic residues" evidence="7">
    <location>
        <begin position="115"/>
        <end position="131"/>
    </location>
</feature>
<feature type="domain" description="RNA polymerase sigma-70" evidence="9">
    <location>
        <begin position="625"/>
        <end position="651"/>
    </location>
</feature>
<dbReference type="Pfam" id="PF04545">
    <property type="entry name" value="Sigma70_r4"/>
    <property type="match status" value="1"/>
</dbReference>
<feature type="short sequence motif" description="Interaction with polymerase core subunit RpoC" evidence="6">
    <location>
        <begin position="456"/>
        <end position="459"/>
    </location>
</feature>
<dbReference type="InterPro" id="IPR007627">
    <property type="entry name" value="RNA_pol_sigma70_r2"/>
</dbReference>
<feature type="region of interest" description="Sigma-70 factor domain-4" evidence="6">
    <location>
        <begin position="600"/>
        <end position="653"/>
    </location>
</feature>
<comment type="subunit">
    <text evidence="6">Interacts transiently with the RNA polymerase catalytic core.</text>
</comment>
<feature type="region of interest" description="Sigma-70 factor domain-2" evidence="6">
    <location>
        <begin position="432"/>
        <end position="502"/>
    </location>
</feature>
<reference evidence="10 11" key="1">
    <citation type="submission" date="2024-02" db="EMBL/GenBank/DDBJ databases">
        <title>Expansion and revision of Xanthobacter and proposal of Roseixanthobacter gen. nov.</title>
        <authorList>
            <person name="Soltysiak M.P.M."/>
            <person name="Jalihal A."/>
            <person name="Ory A."/>
            <person name="Chrisophersen C."/>
            <person name="Lee A.D."/>
            <person name="Boulton J."/>
            <person name="Springer M."/>
        </authorList>
    </citation>
    <scope>NUCLEOTIDE SEQUENCE [LARGE SCALE GENOMIC DNA]</scope>
    <source>
        <strain evidence="10 11">23A</strain>
    </source>
</reference>
<dbReference type="Proteomes" id="UP001604002">
    <property type="component" value="Unassembled WGS sequence"/>
</dbReference>
<dbReference type="PANTHER" id="PTHR30603:SF60">
    <property type="entry name" value="RNA POLYMERASE SIGMA FACTOR RPOD"/>
    <property type="match status" value="1"/>
</dbReference>
<feature type="region of interest" description="Sigma-70 factor domain-3" evidence="6">
    <location>
        <begin position="511"/>
        <end position="587"/>
    </location>
</feature>
<dbReference type="PANTHER" id="PTHR30603">
    <property type="entry name" value="RNA POLYMERASE SIGMA FACTOR RPO"/>
    <property type="match status" value="1"/>
</dbReference>
<comment type="caution">
    <text evidence="10">The sequence shown here is derived from an EMBL/GenBank/DDBJ whole genome shotgun (WGS) entry which is preliminary data.</text>
</comment>
<keyword evidence="5 6" id="KW-0804">Transcription</keyword>
<dbReference type="InterPro" id="IPR013324">
    <property type="entry name" value="RNA_pol_sigma_r3/r4-like"/>
</dbReference>
<dbReference type="PRINTS" id="PR00046">
    <property type="entry name" value="SIGMA70FCT"/>
</dbReference>
<sequence>MAKQSSEATEAPEKETDAPDGPLLDLSDAAVRKMIKNAKRRGYVTYEQLNEVMPSEEVTSEQIEDTLAMLNDMGINVIEAEEAEAEEGAEETETAEEPEEAEGGELAEPAPRAVARSEAKSEPAERTDDPVRMYLREMGSVELLSREGEIAIAKRIEAGREAMIAGLCESPLTFQAIIIWRDELTEGRVLLRDIIDLEATYAGPEGKNPPAALGEEAALAPEAGEDGLLGDAPGPEGDDDDMENSMSLAAMEAEIKPKVLETFDRIASSYTKLRRLQDQNVESKLKNETLSPAQERKAKKLKEDLVGDVKSLSLNQARIDALVEQLYEINKRLVGLEGRLLRLADSYGVTRDDFLKNYMGAELDPKWLLRVSKLGTKGWKGFVGHEKDTIHEIRGDIHALATETGLEIAEFRKIVQMVQKGEKEARQAKKEMVEANLRLVISIAKKYTNRGLQFLDLIQEGNIGLMKAVDKFEYRRGYKFSTYATWWIRQAITRSIADQARTIRIPVHMIETINKIVRTSRQMLHEIGREPTPEELAEKLGMPLEKVRKVLKIAKEPISLETPIGDEEDSHLGDFIEDKNAILPIDAAIQSNLRETTTRVLASLTPREERVLRMRFGIGMNTDHTLEEVGQQFSVTRERIRQIEAKALRKLKHPSRSRKLRSFLDN</sequence>
<dbReference type="InterPro" id="IPR009042">
    <property type="entry name" value="RNA_pol_sigma70_r1_2"/>
</dbReference>
<dbReference type="InterPro" id="IPR042189">
    <property type="entry name" value="RNA_pol_sigma_70_r1_1_sf"/>
</dbReference>
<dbReference type="InterPro" id="IPR036388">
    <property type="entry name" value="WH-like_DNA-bd_sf"/>
</dbReference>
<comment type="subcellular location">
    <subcellularLocation>
        <location evidence="6">Cytoplasm</location>
    </subcellularLocation>
</comment>
<evidence type="ECO:0000256" key="4">
    <source>
        <dbReference type="ARBA" id="ARBA00023125"/>
    </source>
</evidence>
<dbReference type="InterPro" id="IPR007624">
    <property type="entry name" value="RNA_pol_sigma70_r3"/>
</dbReference>
<evidence type="ECO:0000256" key="7">
    <source>
        <dbReference type="SAM" id="MobiDB-lite"/>
    </source>
</evidence>
<dbReference type="RefSeq" id="WP_393992279.1">
    <property type="nucleotide sequence ID" value="NZ_JBAFVH010000005.1"/>
</dbReference>
<dbReference type="NCBIfam" id="TIGR02393">
    <property type="entry name" value="RpoD_Cterm"/>
    <property type="match status" value="1"/>
</dbReference>
<dbReference type="Gene3D" id="1.10.10.10">
    <property type="entry name" value="Winged helix-like DNA-binding domain superfamily/Winged helix DNA-binding domain"/>
    <property type="match status" value="2"/>
</dbReference>
<dbReference type="Pfam" id="PF03979">
    <property type="entry name" value="Sigma70_r1_1"/>
    <property type="match status" value="1"/>
</dbReference>
<dbReference type="Pfam" id="PF00140">
    <property type="entry name" value="Sigma70_r1_2"/>
    <property type="match status" value="1"/>
</dbReference>
<gene>
    <name evidence="6 10" type="primary">rpoD</name>
    <name evidence="10" type="ORF">V5F32_09395</name>
</gene>
<feature type="domain" description="RNA polymerase sigma-70" evidence="8">
    <location>
        <begin position="456"/>
        <end position="469"/>
    </location>
</feature>
<feature type="region of interest" description="Disordered" evidence="7">
    <location>
        <begin position="224"/>
        <end position="243"/>
    </location>
</feature>
<dbReference type="InterPro" id="IPR014284">
    <property type="entry name" value="RNA_pol_sigma-70_dom"/>
</dbReference>
<evidence type="ECO:0000259" key="9">
    <source>
        <dbReference type="PROSITE" id="PS00716"/>
    </source>
</evidence>
<keyword evidence="3 6" id="KW-0731">Sigma factor</keyword>
<dbReference type="CDD" id="cd06171">
    <property type="entry name" value="Sigma70_r4"/>
    <property type="match status" value="1"/>
</dbReference>
<keyword evidence="11" id="KW-1185">Reference proteome</keyword>
<keyword evidence="2 6" id="KW-0805">Transcription regulation</keyword>
<dbReference type="InterPro" id="IPR028630">
    <property type="entry name" value="Sigma70_RpoD"/>
</dbReference>
<dbReference type="NCBIfam" id="TIGR02937">
    <property type="entry name" value="sigma70-ECF"/>
    <property type="match status" value="1"/>
</dbReference>
<proteinExistence type="inferred from homology"/>
<evidence type="ECO:0000256" key="6">
    <source>
        <dbReference type="HAMAP-Rule" id="MF_00963"/>
    </source>
</evidence>
<accession>A0ABW6ZUG1</accession>
<dbReference type="HAMAP" id="MF_00963">
    <property type="entry name" value="Sigma70_RpoD_SigA"/>
    <property type="match status" value="1"/>
</dbReference>
<dbReference type="InterPro" id="IPR000943">
    <property type="entry name" value="RNA_pol_sigma70"/>
</dbReference>
<feature type="region of interest" description="Disordered" evidence="7">
    <location>
        <begin position="83"/>
        <end position="131"/>
    </location>
</feature>
<comment type="similarity">
    <text evidence="6">Belongs to the sigma-70 factor family. RpoD/SigA subfamily.</text>
</comment>
<protein>
    <recommendedName>
        <fullName evidence="6">RNA polymerase sigma factor RpoD</fullName>
    </recommendedName>
    <alternativeName>
        <fullName evidence="6">Sigma-70</fullName>
    </alternativeName>
</protein>
<name>A0ABW6ZUG1_9HYPH</name>
<dbReference type="Pfam" id="PF04546">
    <property type="entry name" value="Sigma70_ner"/>
    <property type="match status" value="1"/>
</dbReference>
<dbReference type="SUPFAM" id="SSF88946">
    <property type="entry name" value="Sigma2 domain of RNA polymerase sigma factors"/>
    <property type="match status" value="1"/>
</dbReference>
<comment type="function">
    <text evidence="6">Sigma factors are initiation factors that promote the attachment of RNA polymerase to specific initiation sites and are then released. This sigma factor is the primary sigma factor during exponential growth.</text>
</comment>
<evidence type="ECO:0000256" key="1">
    <source>
        <dbReference type="ARBA" id="ARBA00022490"/>
    </source>
</evidence>
<dbReference type="Gene3D" id="1.10.220.120">
    <property type="entry name" value="Sigma-70 factor, region 1.1"/>
    <property type="match status" value="1"/>
</dbReference>
<feature type="DNA-binding region" description="H-T-H motif" evidence="6">
    <location>
        <begin position="626"/>
        <end position="645"/>
    </location>
</feature>
<dbReference type="EMBL" id="JBAFVH010000005">
    <property type="protein sequence ID" value="MFG1372375.1"/>
    <property type="molecule type" value="Genomic_DNA"/>
</dbReference>
<dbReference type="InterPro" id="IPR007127">
    <property type="entry name" value="RNA_pol_sigma_70_r1_1"/>
</dbReference>
<dbReference type="NCBIfam" id="NF004208">
    <property type="entry name" value="PRK05658.1"/>
    <property type="match status" value="1"/>
</dbReference>
<dbReference type="SUPFAM" id="SSF88659">
    <property type="entry name" value="Sigma3 and sigma4 domains of RNA polymerase sigma factors"/>
    <property type="match status" value="2"/>
</dbReference>
<feature type="compositionally biased region" description="Acidic residues" evidence="7">
    <location>
        <begin position="83"/>
        <end position="105"/>
    </location>
</feature>
<dbReference type="InterPro" id="IPR050239">
    <property type="entry name" value="Sigma-70_RNA_pol_init_factors"/>
</dbReference>
<organism evidence="10 11">
    <name type="scientific">Xanthobacter oligotrophicus</name>
    <dbReference type="NCBI Taxonomy" id="2607286"/>
    <lineage>
        <taxon>Bacteria</taxon>
        <taxon>Pseudomonadati</taxon>
        <taxon>Pseudomonadota</taxon>
        <taxon>Alphaproteobacteria</taxon>
        <taxon>Hyphomicrobiales</taxon>
        <taxon>Xanthobacteraceae</taxon>
        <taxon>Xanthobacter</taxon>
    </lineage>
</organism>